<comment type="caution">
    <text evidence="2">The sequence shown here is derived from an EMBL/GenBank/DDBJ whole genome shotgun (WGS) entry which is preliminary data.</text>
</comment>
<organism evidence="2 3">
    <name type="scientific">Peptacetobacter hiranonis (strain DSM 13275 / JCM 10541 / KCTC 15199 / TO-931)</name>
    <name type="common">Clostridium hiranonis</name>
    <dbReference type="NCBI Taxonomy" id="500633"/>
    <lineage>
        <taxon>Bacteria</taxon>
        <taxon>Bacillati</taxon>
        <taxon>Bacillota</taxon>
        <taxon>Clostridia</taxon>
        <taxon>Peptostreptococcales</taxon>
        <taxon>Peptostreptococcaceae</taxon>
        <taxon>Peptacetobacter</taxon>
    </lineage>
</organism>
<evidence type="ECO:0000256" key="1">
    <source>
        <dbReference type="SAM" id="Phobius"/>
    </source>
</evidence>
<feature type="transmembrane region" description="Helical" evidence="1">
    <location>
        <begin position="20"/>
        <end position="38"/>
    </location>
</feature>
<keyword evidence="1" id="KW-0812">Transmembrane</keyword>
<keyword evidence="1" id="KW-0472">Membrane</keyword>
<dbReference type="AlphaFoldDB" id="B6G0V6"/>
<reference evidence="2 3" key="2">
    <citation type="submission" date="2008-10" db="EMBL/GenBank/DDBJ databases">
        <title>Draft genome sequence of Clostridium hiranonis (DSM 13275).</title>
        <authorList>
            <person name="Sudarsanam P."/>
            <person name="Ley R."/>
            <person name="Guruge J."/>
            <person name="Turnbaugh P.J."/>
            <person name="Mahowald M."/>
            <person name="Liep D."/>
            <person name="Gordon J."/>
        </authorList>
    </citation>
    <scope>NUCLEOTIDE SEQUENCE [LARGE SCALE GENOMIC DNA]</scope>
    <source>
        <strain evidence="2 3">DSM 13275</strain>
    </source>
</reference>
<protein>
    <submittedName>
        <fullName evidence="2">Uncharacterized protein</fullName>
    </submittedName>
</protein>
<gene>
    <name evidence="2" type="ORF">CLOHIR_01762</name>
</gene>
<reference evidence="2 3" key="1">
    <citation type="submission" date="2008-09" db="EMBL/GenBank/DDBJ databases">
        <authorList>
            <person name="Fulton L."/>
            <person name="Clifton S."/>
            <person name="Fulton B."/>
            <person name="Xu J."/>
            <person name="Minx P."/>
            <person name="Pepin K.H."/>
            <person name="Johnson M."/>
            <person name="Thiruvilangam P."/>
            <person name="Bhonagiri V."/>
            <person name="Nash W.E."/>
            <person name="Mardis E.R."/>
            <person name="Wilson R.K."/>
        </authorList>
    </citation>
    <scope>NUCLEOTIDE SEQUENCE [LARGE SCALE GENOMIC DNA]</scope>
    <source>
        <strain evidence="2 3">DSM 13275</strain>
    </source>
</reference>
<dbReference type="Proteomes" id="UP000003178">
    <property type="component" value="Unassembled WGS sequence"/>
</dbReference>
<dbReference type="HOGENOM" id="CLU_185076_0_0_9"/>
<keyword evidence="3" id="KW-1185">Reference proteome</keyword>
<name>B6G0V6_PEPHT</name>
<keyword evidence="1" id="KW-1133">Transmembrane helix</keyword>
<dbReference type="EMBL" id="ABWP01000070">
    <property type="protein sequence ID" value="EEA84531.1"/>
    <property type="molecule type" value="Genomic_DNA"/>
</dbReference>
<evidence type="ECO:0000313" key="3">
    <source>
        <dbReference type="Proteomes" id="UP000003178"/>
    </source>
</evidence>
<accession>B6G0V6</accession>
<dbReference type="eggNOG" id="ENOG5032ZVE">
    <property type="taxonomic scope" value="Bacteria"/>
</dbReference>
<dbReference type="STRING" id="500633.CLOHIR_01762"/>
<evidence type="ECO:0000313" key="2">
    <source>
        <dbReference type="EMBL" id="EEA84531.1"/>
    </source>
</evidence>
<proteinExistence type="predicted"/>
<sequence>MINKIIEGVINMLNGINKDHLTGALVGVGVCAVGYYAYKKNQEKVDNFLRNQGINVASDNHKEFEAMSLEELMETKETIEDIIAEKEMLVHELPKEACVE</sequence>